<organism evidence="1 2">
    <name type="scientific">Streptomyces pratisoli</name>
    <dbReference type="NCBI Taxonomy" id="3139917"/>
    <lineage>
        <taxon>Bacteria</taxon>
        <taxon>Bacillati</taxon>
        <taxon>Actinomycetota</taxon>
        <taxon>Actinomycetes</taxon>
        <taxon>Kitasatosporales</taxon>
        <taxon>Streptomycetaceae</taxon>
        <taxon>Streptomyces</taxon>
    </lineage>
</organism>
<reference evidence="1" key="1">
    <citation type="submission" date="2024-03" db="EMBL/GenBank/DDBJ databases">
        <title>Novel Streptomyces species of biotechnological and ecological value are a feature of Machair soil.</title>
        <authorList>
            <person name="Prole J.R."/>
            <person name="Goodfellow M."/>
            <person name="Allenby N."/>
            <person name="Ward A.C."/>
        </authorList>
    </citation>
    <scope>NUCLEOTIDE SEQUENCE</scope>
    <source>
        <strain evidence="1">MS1.AVA.4</strain>
    </source>
</reference>
<name>A0ACC6QBH4_9ACTN</name>
<evidence type="ECO:0000313" key="2">
    <source>
        <dbReference type="Proteomes" id="UP001375539"/>
    </source>
</evidence>
<sequence>MSYMVSFKERFGPAWMFDIEGAAMRLRLLGRFNVSVDDSLWSRLSVEARAEVDGLIADGRHVQAIAVMRERAGLPQSDLRECVDPLELRASSLRR</sequence>
<evidence type="ECO:0000313" key="1">
    <source>
        <dbReference type="EMBL" id="MEJ8655714.1"/>
    </source>
</evidence>
<gene>
    <name evidence="1" type="ORF">WKI58_04085</name>
</gene>
<keyword evidence="2" id="KW-1185">Reference proteome</keyword>
<dbReference type="Proteomes" id="UP001375539">
    <property type="component" value="Unassembled WGS sequence"/>
</dbReference>
<protein>
    <submittedName>
        <fullName evidence="1">Uncharacterized protein</fullName>
    </submittedName>
</protein>
<accession>A0ACC6QBH4</accession>
<comment type="caution">
    <text evidence="1">The sequence shown here is derived from an EMBL/GenBank/DDBJ whole genome shotgun (WGS) entry which is preliminary data.</text>
</comment>
<proteinExistence type="predicted"/>
<dbReference type="EMBL" id="JBBKAI010000002">
    <property type="protein sequence ID" value="MEJ8655714.1"/>
    <property type="molecule type" value="Genomic_DNA"/>
</dbReference>